<gene>
    <name evidence="1" type="ORF">AXW67_06960</name>
</gene>
<proteinExistence type="predicted"/>
<evidence type="ECO:0000313" key="1">
    <source>
        <dbReference type="EMBL" id="OAF17854.1"/>
    </source>
</evidence>
<evidence type="ECO:0000313" key="2">
    <source>
        <dbReference type="Proteomes" id="UP000077173"/>
    </source>
</evidence>
<organism evidence="1 2">
    <name type="scientific">Bradyrhizobium neotropicale</name>
    <dbReference type="NCBI Taxonomy" id="1497615"/>
    <lineage>
        <taxon>Bacteria</taxon>
        <taxon>Pseudomonadati</taxon>
        <taxon>Pseudomonadota</taxon>
        <taxon>Alphaproteobacteria</taxon>
        <taxon>Hyphomicrobiales</taxon>
        <taxon>Nitrobacteraceae</taxon>
        <taxon>Bradyrhizobium</taxon>
    </lineage>
</organism>
<protein>
    <submittedName>
        <fullName evidence="1">Uncharacterized protein</fullName>
    </submittedName>
</protein>
<reference evidence="1 2" key="1">
    <citation type="submission" date="2016-02" db="EMBL/GenBank/DDBJ databases">
        <title>Draft genome sequence of the strain BR 10247T Bradyrhizobium neotropicale isolated from nodules of Centrolobium paraense.</title>
        <authorList>
            <person name="Simoes-Araujo J.L."/>
            <person name="Barauna A.C."/>
            <person name="Silva K."/>
            <person name="Zilli J.E."/>
        </authorList>
    </citation>
    <scope>NUCLEOTIDE SEQUENCE [LARGE SCALE GENOMIC DNA]</scope>
    <source>
        <strain evidence="1 2">BR 10247</strain>
    </source>
</reference>
<name>A0A176ZCD5_9BRAD</name>
<dbReference type="EMBL" id="LSEF01000040">
    <property type="protein sequence ID" value="OAF17854.1"/>
    <property type="molecule type" value="Genomic_DNA"/>
</dbReference>
<sequence>MRYSCHFLHEASDERRTIIAALTLAECLSVDSLRKHKGATTADTVAAAYALRHAYAELPKGFLHVSPPELIMGA</sequence>
<dbReference type="Proteomes" id="UP000077173">
    <property type="component" value="Unassembled WGS sequence"/>
</dbReference>
<dbReference type="RefSeq" id="WP_063678099.1">
    <property type="nucleotide sequence ID" value="NZ_LSEF01000040.1"/>
</dbReference>
<comment type="caution">
    <text evidence="1">The sequence shown here is derived from an EMBL/GenBank/DDBJ whole genome shotgun (WGS) entry which is preliminary data.</text>
</comment>
<keyword evidence="2" id="KW-1185">Reference proteome</keyword>
<accession>A0A176ZCD5</accession>
<dbReference type="AlphaFoldDB" id="A0A176ZCD5"/>
<dbReference type="GeneID" id="32587219"/>